<protein>
    <submittedName>
        <fullName evidence="2">Uncharacterized protein</fullName>
    </submittedName>
</protein>
<evidence type="ECO:0000256" key="1">
    <source>
        <dbReference type="SAM" id="MobiDB-lite"/>
    </source>
</evidence>
<keyword evidence="3" id="KW-1185">Reference proteome</keyword>
<feature type="compositionally biased region" description="Basic and acidic residues" evidence="1">
    <location>
        <begin position="80"/>
        <end position="90"/>
    </location>
</feature>
<organism evidence="2 3">
    <name type="scientific">Cercospora zeae-maydis SCOH1-5</name>
    <dbReference type="NCBI Taxonomy" id="717836"/>
    <lineage>
        <taxon>Eukaryota</taxon>
        <taxon>Fungi</taxon>
        <taxon>Dikarya</taxon>
        <taxon>Ascomycota</taxon>
        <taxon>Pezizomycotina</taxon>
        <taxon>Dothideomycetes</taxon>
        <taxon>Dothideomycetidae</taxon>
        <taxon>Mycosphaerellales</taxon>
        <taxon>Mycosphaerellaceae</taxon>
        <taxon>Cercospora</taxon>
    </lineage>
</organism>
<evidence type="ECO:0000313" key="2">
    <source>
        <dbReference type="EMBL" id="KAF2206884.1"/>
    </source>
</evidence>
<accession>A0A6A6F0N0</accession>
<dbReference type="OrthoDB" id="3642611at2759"/>
<sequence>MCHGTYVVSYSCGHVVYTTNVCLQDIAPHYRCEPRGMKITQPPGRCVECYARELEPTQNLQTTAKFTPELGAKENTLPELDVKLSHDGEGSSRSSVGSPAASDIAKWIMALPPGLSPSFEQRSFIRLNGGHWS</sequence>
<feature type="region of interest" description="Disordered" evidence="1">
    <location>
        <begin position="68"/>
        <end position="98"/>
    </location>
</feature>
<reference evidence="2" key="1">
    <citation type="journal article" date="2020" name="Stud. Mycol.">
        <title>101 Dothideomycetes genomes: a test case for predicting lifestyles and emergence of pathogens.</title>
        <authorList>
            <person name="Haridas S."/>
            <person name="Albert R."/>
            <person name="Binder M."/>
            <person name="Bloem J."/>
            <person name="Labutti K."/>
            <person name="Salamov A."/>
            <person name="Andreopoulos B."/>
            <person name="Baker S."/>
            <person name="Barry K."/>
            <person name="Bills G."/>
            <person name="Bluhm B."/>
            <person name="Cannon C."/>
            <person name="Castanera R."/>
            <person name="Culley D."/>
            <person name="Daum C."/>
            <person name="Ezra D."/>
            <person name="Gonzalez J."/>
            <person name="Henrissat B."/>
            <person name="Kuo A."/>
            <person name="Liang C."/>
            <person name="Lipzen A."/>
            <person name="Lutzoni F."/>
            <person name="Magnuson J."/>
            <person name="Mondo S."/>
            <person name="Nolan M."/>
            <person name="Ohm R."/>
            <person name="Pangilinan J."/>
            <person name="Park H.-J."/>
            <person name="Ramirez L."/>
            <person name="Alfaro M."/>
            <person name="Sun H."/>
            <person name="Tritt A."/>
            <person name="Yoshinaga Y."/>
            <person name="Zwiers L.-H."/>
            <person name="Turgeon B."/>
            <person name="Goodwin S."/>
            <person name="Spatafora J."/>
            <person name="Crous P."/>
            <person name="Grigoriev I."/>
        </authorList>
    </citation>
    <scope>NUCLEOTIDE SEQUENCE</scope>
    <source>
        <strain evidence="2">SCOH1-5</strain>
    </source>
</reference>
<evidence type="ECO:0000313" key="3">
    <source>
        <dbReference type="Proteomes" id="UP000799539"/>
    </source>
</evidence>
<dbReference type="Proteomes" id="UP000799539">
    <property type="component" value="Unassembled WGS sequence"/>
</dbReference>
<gene>
    <name evidence="2" type="ORF">CERZMDRAFT_102942</name>
</gene>
<dbReference type="AlphaFoldDB" id="A0A6A6F0N0"/>
<dbReference type="EMBL" id="ML992710">
    <property type="protein sequence ID" value="KAF2206884.1"/>
    <property type="molecule type" value="Genomic_DNA"/>
</dbReference>
<proteinExistence type="predicted"/>
<name>A0A6A6F0N0_9PEZI</name>